<evidence type="ECO:0000256" key="2">
    <source>
        <dbReference type="ARBA" id="ARBA00022465"/>
    </source>
</evidence>
<keyword evidence="2" id="KW-1245">Viral tail assembly</keyword>
<keyword evidence="4" id="KW-0143">Chaperone</keyword>
<dbReference type="GO" id="GO:0098004">
    <property type="term" value="P:virus tail fiber assembly"/>
    <property type="evidence" value="ECO:0007669"/>
    <property type="project" value="UniProtKB-KW"/>
</dbReference>
<sequence>MSADVEIVLDDSGLAQASGIKTIFNFDPETGLFTGSSQEFLAQGVGIPAHSTVEAPPPEVAGKVSVYRDGGWQSVPDHRGIIVYITSSGEAVTVSEPGDYPPGTTLLKPATDFDKWGGTAWVTDTAAAQKAAISEAETEKAARIAEAGSITLAWQTQLMLGIITDADKESLTRWMIYLQAVQAVDTSKAPKINWPPRPEK</sequence>
<dbReference type="Pfam" id="PF02413">
    <property type="entry name" value="Caudo_TAP"/>
    <property type="match status" value="1"/>
</dbReference>
<organism evidence="5">
    <name type="scientific">Klebsiella phage KP12</name>
    <dbReference type="NCBI Taxonomy" id="2923374"/>
    <lineage>
        <taxon>Viruses</taxon>
        <taxon>Duplodnaviria</taxon>
        <taxon>Heunggongvirae</taxon>
        <taxon>Uroviricota</taxon>
        <taxon>Caudoviricetes</taxon>
        <taxon>Vequintavirinae</taxon>
    </lineage>
</organism>
<dbReference type="InterPro" id="IPR003458">
    <property type="entry name" value="Phage_T4_Gp38_tail_assem"/>
</dbReference>
<keyword evidence="2" id="KW-1188">Viral release from host cell</keyword>
<evidence type="ECO:0000256" key="3">
    <source>
        <dbReference type="ARBA" id="ARBA00023138"/>
    </source>
</evidence>
<dbReference type="PANTHER" id="PTHR34413">
    <property type="entry name" value="PROPHAGE TAIL FIBER ASSEMBLY PROTEIN HOMOLOG TFAE-RELATED-RELATED"/>
    <property type="match status" value="1"/>
</dbReference>
<evidence type="ECO:0000256" key="4">
    <source>
        <dbReference type="ARBA" id="ARBA00023186"/>
    </source>
</evidence>
<dbReference type="EMBL" id="OM835952">
    <property type="protein sequence ID" value="UNI73660.1"/>
    <property type="molecule type" value="Genomic_DNA"/>
</dbReference>
<proteinExistence type="inferred from homology"/>
<comment type="similarity">
    <text evidence="1">Belongs to the tfa family.</text>
</comment>
<accession>A0A9E7CMS1</accession>
<reference evidence="5" key="1">
    <citation type="submission" date="2022-02" db="EMBL/GenBank/DDBJ databases">
        <authorList>
            <person name="Kim D."/>
            <person name="Kim Y."/>
            <person name="Lee S.-M."/>
            <person name="Kim H."/>
            <person name="Nong L.K."/>
        </authorList>
    </citation>
    <scope>NUCLEOTIDE SEQUENCE</scope>
</reference>
<dbReference type="InterPro" id="IPR051220">
    <property type="entry name" value="TFA_Chaperone"/>
</dbReference>
<evidence type="ECO:0000313" key="5">
    <source>
        <dbReference type="EMBL" id="UNI73660.1"/>
    </source>
</evidence>
<dbReference type="PANTHER" id="PTHR34413:SF2">
    <property type="entry name" value="PROPHAGE TAIL FIBER ASSEMBLY PROTEIN HOMOLOG TFAE-RELATED"/>
    <property type="match status" value="1"/>
</dbReference>
<keyword evidence="3" id="KW-1246">Viral tail fiber assembly</keyword>
<gene>
    <name evidence="5" type="ORF">KP12_250</name>
</gene>
<evidence type="ECO:0000256" key="1">
    <source>
        <dbReference type="ARBA" id="ARBA00008579"/>
    </source>
</evidence>
<protein>
    <submittedName>
        <fullName evidence="5">Tail fiber protein</fullName>
    </submittedName>
</protein>
<name>A0A9E7CMS1_9CAUD</name>